<keyword evidence="3" id="KW-1185">Reference proteome</keyword>
<gene>
    <name evidence="2" type="ORF">QBC42DRAFT_296972</name>
</gene>
<comment type="caution">
    <text evidence="2">The sequence shown here is derived from an EMBL/GenBank/DDBJ whole genome shotgun (WGS) entry which is preliminary data.</text>
</comment>
<dbReference type="PANTHER" id="PTHR35910">
    <property type="entry name" value="2EXR DOMAIN-CONTAINING PROTEIN"/>
    <property type="match status" value="1"/>
</dbReference>
<evidence type="ECO:0000259" key="1">
    <source>
        <dbReference type="Pfam" id="PF20150"/>
    </source>
</evidence>
<reference evidence="2" key="1">
    <citation type="journal article" date="2023" name="Mol. Phylogenet. Evol.">
        <title>Genome-scale phylogeny and comparative genomics of the fungal order Sordariales.</title>
        <authorList>
            <person name="Hensen N."/>
            <person name="Bonometti L."/>
            <person name="Westerberg I."/>
            <person name="Brannstrom I.O."/>
            <person name="Guillou S."/>
            <person name="Cros-Aarteil S."/>
            <person name="Calhoun S."/>
            <person name="Haridas S."/>
            <person name="Kuo A."/>
            <person name="Mondo S."/>
            <person name="Pangilinan J."/>
            <person name="Riley R."/>
            <person name="LaButti K."/>
            <person name="Andreopoulos B."/>
            <person name="Lipzen A."/>
            <person name="Chen C."/>
            <person name="Yan M."/>
            <person name="Daum C."/>
            <person name="Ng V."/>
            <person name="Clum A."/>
            <person name="Steindorff A."/>
            <person name="Ohm R.A."/>
            <person name="Martin F."/>
            <person name="Silar P."/>
            <person name="Natvig D.O."/>
            <person name="Lalanne C."/>
            <person name="Gautier V."/>
            <person name="Ament-Velasquez S.L."/>
            <person name="Kruys A."/>
            <person name="Hutchinson M.I."/>
            <person name="Powell A.J."/>
            <person name="Barry K."/>
            <person name="Miller A.N."/>
            <person name="Grigoriev I.V."/>
            <person name="Debuchy R."/>
            <person name="Gladieux P."/>
            <person name="Hiltunen Thoren M."/>
            <person name="Johannesson H."/>
        </authorList>
    </citation>
    <scope>NUCLEOTIDE SEQUENCE</scope>
    <source>
        <strain evidence="2">PSN324</strain>
    </source>
</reference>
<dbReference type="Pfam" id="PF20150">
    <property type="entry name" value="2EXR"/>
    <property type="match status" value="1"/>
</dbReference>
<dbReference type="PANTHER" id="PTHR35910:SF1">
    <property type="entry name" value="2EXR DOMAIN-CONTAINING PROTEIN"/>
    <property type="match status" value="1"/>
</dbReference>
<name>A0AAV9HNK7_9PEZI</name>
<protein>
    <recommendedName>
        <fullName evidence="1">2EXR domain-containing protein</fullName>
    </recommendedName>
</protein>
<evidence type="ECO:0000313" key="3">
    <source>
        <dbReference type="Proteomes" id="UP001321749"/>
    </source>
</evidence>
<feature type="domain" description="2EXR" evidence="1">
    <location>
        <begin position="96"/>
        <end position="156"/>
    </location>
</feature>
<dbReference type="InterPro" id="IPR045518">
    <property type="entry name" value="2EXR"/>
</dbReference>
<proteinExistence type="predicted"/>
<evidence type="ECO:0000313" key="2">
    <source>
        <dbReference type="EMBL" id="KAK4462334.1"/>
    </source>
</evidence>
<dbReference type="Proteomes" id="UP001321749">
    <property type="component" value="Unassembled WGS sequence"/>
</dbReference>
<accession>A0AAV9HNK7</accession>
<dbReference type="EMBL" id="MU864974">
    <property type="protein sequence ID" value="KAK4462334.1"/>
    <property type="molecule type" value="Genomic_DNA"/>
</dbReference>
<sequence length="461" mass="51468">MTSFADPNDPTYNECRALGYTWLKPGKQCPHPSNTWFRDPRPSPPPLRPRSVILEDVFRNHAVFSRRHSAVLAHYKEPAPAAATASAAAAETPASFHLFPLLPAELREQIWTLAIPRRVLDVREVNHQGAYMRIGNAVLPVPRIASVCREARELVMRLGCRLSLSNGKRNIPAGFFVRGSDVAMYLPGWHAPRGAGRGKRAEGVVVVEPDKVAKVMRCEAAAVNWSGERSLMALAGEHRDPVTQYLPGSAAQGAQGAGSWLKGWIDLKAAESRDLETVFVFYRGRYTEISLLVRKEFTEEQAAAAAANGVADGEDGVEVQLLVDLYDDSRLAELSSLETLFVDGRKESEKPRYAAPEARNPGLCLNCERVQWERYVKPLAVRQWLQLYEDELNEGELAAAFAVGSQLPYDPEHVWVKEKLRVMPELRPAILVHLQVAEEARLQDHSNSEWADYHSRVLTLR</sequence>
<organism evidence="2 3">
    <name type="scientific">Cladorrhinum samala</name>
    <dbReference type="NCBI Taxonomy" id="585594"/>
    <lineage>
        <taxon>Eukaryota</taxon>
        <taxon>Fungi</taxon>
        <taxon>Dikarya</taxon>
        <taxon>Ascomycota</taxon>
        <taxon>Pezizomycotina</taxon>
        <taxon>Sordariomycetes</taxon>
        <taxon>Sordariomycetidae</taxon>
        <taxon>Sordariales</taxon>
        <taxon>Podosporaceae</taxon>
        <taxon>Cladorrhinum</taxon>
    </lineage>
</organism>
<dbReference type="AlphaFoldDB" id="A0AAV9HNK7"/>
<reference evidence="2" key="2">
    <citation type="submission" date="2023-06" db="EMBL/GenBank/DDBJ databases">
        <authorList>
            <consortium name="Lawrence Berkeley National Laboratory"/>
            <person name="Mondo S.J."/>
            <person name="Hensen N."/>
            <person name="Bonometti L."/>
            <person name="Westerberg I."/>
            <person name="Brannstrom I.O."/>
            <person name="Guillou S."/>
            <person name="Cros-Aarteil S."/>
            <person name="Calhoun S."/>
            <person name="Haridas S."/>
            <person name="Kuo A."/>
            <person name="Pangilinan J."/>
            <person name="Riley R."/>
            <person name="Labutti K."/>
            <person name="Andreopoulos B."/>
            <person name="Lipzen A."/>
            <person name="Chen C."/>
            <person name="Yanf M."/>
            <person name="Daum C."/>
            <person name="Ng V."/>
            <person name="Clum A."/>
            <person name="Steindorff A."/>
            <person name="Ohm R."/>
            <person name="Martin F."/>
            <person name="Silar P."/>
            <person name="Natvig D."/>
            <person name="Lalanne C."/>
            <person name="Gautier V."/>
            <person name="Ament-Velasquez S.L."/>
            <person name="Kruys A."/>
            <person name="Hutchinson M.I."/>
            <person name="Powell A.J."/>
            <person name="Barry K."/>
            <person name="Miller A.N."/>
            <person name="Grigoriev I.V."/>
            <person name="Debuchy R."/>
            <person name="Gladieux P."/>
            <person name="Thoren M.H."/>
            <person name="Johannesson H."/>
        </authorList>
    </citation>
    <scope>NUCLEOTIDE SEQUENCE</scope>
    <source>
        <strain evidence="2">PSN324</strain>
    </source>
</reference>